<proteinExistence type="predicted"/>
<gene>
    <name evidence="1" type="ORF">I4F81_008309</name>
</gene>
<organism evidence="1 2">
    <name type="scientific">Pyropia yezoensis</name>
    <name type="common">Susabi-nori</name>
    <name type="synonym">Porphyra yezoensis</name>
    <dbReference type="NCBI Taxonomy" id="2788"/>
    <lineage>
        <taxon>Eukaryota</taxon>
        <taxon>Rhodophyta</taxon>
        <taxon>Bangiophyceae</taxon>
        <taxon>Bangiales</taxon>
        <taxon>Bangiaceae</taxon>
        <taxon>Pyropia</taxon>
    </lineage>
</organism>
<dbReference type="EMBL" id="CM020619">
    <property type="protein sequence ID" value="KAK1865786.1"/>
    <property type="molecule type" value="Genomic_DNA"/>
</dbReference>
<sequence length="201" mass="20357">MALPPAFSAPPAGVVISAAADARRPCGASAARRPRAVTVAGGGSRPPAVRASSFVGVPRVVAPVAAARGRGRPAPPAVVTRWTAVADVGPSTEVIIGSVALCVPFVVASVLFGERIVRAARLLFVCCGAVCRFLPSMVGVRPCLALCWLVALAARQVELGVRAHTAARVALLGRRCGRPCVRKAGAFAPGAPSVVVAIFLA</sequence>
<dbReference type="Proteomes" id="UP000798662">
    <property type="component" value="Chromosome 2"/>
</dbReference>
<protein>
    <submittedName>
        <fullName evidence="1">Uncharacterized protein</fullName>
    </submittedName>
</protein>
<evidence type="ECO:0000313" key="2">
    <source>
        <dbReference type="Proteomes" id="UP000798662"/>
    </source>
</evidence>
<keyword evidence="2" id="KW-1185">Reference proteome</keyword>
<name>A0ACC3C663_PYRYE</name>
<evidence type="ECO:0000313" key="1">
    <source>
        <dbReference type="EMBL" id="KAK1865786.1"/>
    </source>
</evidence>
<accession>A0ACC3C663</accession>
<reference evidence="1" key="1">
    <citation type="submission" date="2019-11" db="EMBL/GenBank/DDBJ databases">
        <title>Nori genome reveals adaptations in red seaweeds to the harsh intertidal environment.</title>
        <authorList>
            <person name="Wang D."/>
            <person name="Mao Y."/>
        </authorList>
    </citation>
    <scope>NUCLEOTIDE SEQUENCE</scope>
    <source>
        <tissue evidence="1">Gametophyte</tissue>
    </source>
</reference>
<comment type="caution">
    <text evidence="1">The sequence shown here is derived from an EMBL/GenBank/DDBJ whole genome shotgun (WGS) entry which is preliminary data.</text>
</comment>